<dbReference type="Proteomes" id="UP001273350">
    <property type="component" value="Unassembled WGS sequence"/>
</dbReference>
<dbReference type="EMBL" id="JAWXVI010000006">
    <property type="protein sequence ID" value="MDX6190125.1"/>
    <property type="molecule type" value="Genomic_DNA"/>
</dbReference>
<gene>
    <name evidence="1" type="ORF">SGQ83_12260</name>
</gene>
<dbReference type="Gene3D" id="3.40.50.1110">
    <property type="entry name" value="SGNH hydrolase"/>
    <property type="match status" value="1"/>
</dbReference>
<accession>A0ABU4RFE6</accession>
<sequence length="213" mass="25050">MTDSLSLPRKYDTGEVDYEQTYIPMLRKRFPDILIVDVAMGGAKITDLLVQCFYYKQFKPDLVFMQCGIVDCAPRSFSLLEKVLIEKFRLRKFSRIFEKKFRKFRNCTYTNKTVFLDSLLKIRMSFENVPFFSVGILQVCEQYEILVPGIKKNVREYNHILKENTNYINNDDFPLDGIISDFHHLNELGHKLIFEKLENVINAQVGSDFSSKR</sequence>
<keyword evidence="2" id="KW-1185">Reference proteome</keyword>
<dbReference type="RefSeq" id="WP_230003350.1">
    <property type="nucleotide sequence ID" value="NZ_CP087134.1"/>
</dbReference>
<proteinExistence type="predicted"/>
<comment type="caution">
    <text evidence="1">The sequence shown here is derived from an EMBL/GenBank/DDBJ whole genome shotgun (WGS) entry which is preliminary data.</text>
</comment>
<reference evidence="1 2" key="1">
    <citation type="submission" date="2023-11" db="EMBL/GenBank/DDBJ databases">
        <title>Unpublished Manusciprt.</title>
        <authorList>
            <person name="Saticioglu I.B."/>
            <person name="Ay H."/>
            <person name="Ajmi N."/>
            <person name="Altun S."/>
            <person name="Duman M."/>
        </authorList>
    </citation>
    <scope>NUCLEOTIDE SEQUENCE [LARGE SCALE GENOMIC DNA]</scope>
    <source>
        <strain evidence="1 2">Fl-318</strain>
    </source>
</reference>
<dbReference type="SUPFAM" id="SSF52266">
    <property type="entry name" value="SGNH hydrolase"/>
    <property type="match status" value="1"/>
</dbReference>
<keyword evidence="1" id="KW-0378">Hydrolase</keyword>
<dbReference type="GO" id="GO:0016787">
    <property type="term" value="F:hydrolase activity"/>
    <property type="evidence" value="ECO:0007669"/>
    <property type="project" value="UniProtKB-KW"/>
</dbReference>
<dbReference type="CDD" id="cd00229">
    <property type="entry name" value="SGNH_hydrolase"/>
    <property type="match status" value="1"/>
</dbReference>
<dbReference type="InterPro" id="IPR036514">
    <property type="entry name" value="SGNH_hydro_sf"/>
</dbReference>
<evidence type="ECO:0000313" key="2">
    <source>
        <dbReference type="Proteomes" id="UP001273350"/>
    </source>
</evidence>
<protein>
    <submittedName>
        <fullName evidence="1">SGNH/GDSL hydrolase family protein</fullName>
    </submittedName>
</protein>
<name>A0ABU4RFE6_9FLAO</name>
<evidence type="ECO:0000313" key="1">
    <source>
        <dbReference type="EMBL" id="MDX6190125.1"/>
    </source>
</evidence>
<organism evidence="1 2">
    <name type="scientific">Flavobacterium cupriresistens</name>
    <dbReference type="NCBI Taxonomy" id="2893885"/>
    <lineage>
        <taxon>Bacteria</taxon>
        <taxon>Pseudomonadati</taxon>
        <taxon>Bacteroidota</taxon>
        <taxon>Flavobacteriia</taxon>
        <taxon>Flavobacteriales</taxon>
        <taxon>Flavobacteriaceae</taxon>
        <taxon>Flavobacterium</taxon>
    </lineage>
</organism>